<proteinExistence type="predicted"/>
<dbReference type="Pfam" id="PF13899">
    <property type="entry name" value="Thioredoxin_7"/>
    <property type="match status" value="1"/>
</dbReference>
<evidence type="ECO:0000313" key="2">
    <source>
        <dbReference type="Proteomes" id="UP000596074"/>
    </source>
</evidence>
<evidence type="ECO:0008006" key="3">
    <source>
        <dbReference type="Google" id="ProtNLM"/>
    </source>
</evidence>
<organism evidence="1 2">
    <name type="scientific">Venatoribacter cucullus</name>
    <dbReference type="NCBI Taxonomy" id="2661630"/>
    <lineage>
        <taxon>Bacteria</taxon>
        <taxon>Pseudomonadati</taxon>
        <taxon>Pseudomonadota</taxon>
        <taxon>Gammaproteobacteria</taxon>
        <taxon>Oceanospirillales</taxon>
        <taxon>Oceanospirillaceae</taxon>
        <taxon>Venatoribacter</taxon>
    </lineage>
</organism>
<evidence type="ECO:0000313" key="1">
    <source>
        <dbReference type="EMBL" id="QQD25029.1"/>
    </source>
</evidence>
<reference evidence="1 2" key="1">
    <citation type="submission" date="2019-11" db="EMBL/GenBank/DDBJ databases">
        <title>Venatorbacter sp. nov. a predator of Campylobacter and other Gram-negative bacteria.</title>
        <authorList>
            <person name="Saeedi A."/>
            <person name="Cummings N.J."/>
            <person name="Connerton I.F."/>
            <person name="Connerton P.L."/>
        </authorList>
    </citation>
    <scope>NUCLEOTIDE SEQUENCE [LARGE SCALE GENOMIC DNA]</scope>
    <source>
        <strain evidence="1">XL5</strain>
    </source>
</reference>
<dbReference type="EMBL" id="CP046056">
    <property type="protein sequence ID" value="QQD25029.1"/>
    <property type="molecule type" value="Genomic_DNA"/>
</dbReference>
<accession>A0A9X7UY31</accession>
<dbReference type="Proteomes" id="UP000596074">
    <property type="component" value="Chromosome"/>
</dbReference>
<sequence length="73" mass="8039">MFRRVDTVAALNAALQQAQADGRPVVLDRYADWCTSCKVKSNAITANSALPIPLVVAVPYRCNYRRPVCCHSC</sequence>
<keyword evidence="2" id="KW-1185">Reference proteome</keyword>
<dbReference type="SUPFAM" id="SSF52833">
    <property type="entry name" value="Thioredoxin-like"/>
    <property type="match status" value="1"/>
</dbReference>
<dbReference type="InterPro" id="IPR036249">
    <property type="entry name" value="Thioredoxin-like_sf"/>
</dbReference>
<gene>
    <name evidence="1" type="ORF">GJQ55_11345</name>
</gene>
<dbReference type="AlphaFoldDB" id="A0A9X7UY31"/>
<name>A0A9X7UY31_9GAMM</name>
<dbReference type="KEGG" id="vcw:GJQ55_11345"/>
<dbReference type="Gene3D" id="3.40.30.10">
    <property type="entry name" value="Glutaredoxin"/>
    <property type="match status" value="1"/>
</dbReference>
<protein>
    <recommendedName>
        <fullName evidence="3">Thioredoxin domain-containing protein</fullName>
    </recommendedName>
</protein>